<dbReference type="EMBL" id="SSMD01000011">
    <property type="protein sequence ID" value="THD71616.1"/>
    <property type="molecule type" value="Genomic_DNA"/>
</dbReference>
<sequence>MPNLKLFVDQDLLAERKAELSAALEPLRACIMERLEVPASAVQVAIVPVIGLPDQPLINVEIHIMPRPNRTRPVLESFGAEVKKLVEAASGASPAFRCMQLDAETYVALK</sequence>
<keyword evidence="2" id="KW-1185">Reference proteome</keyword>
<evidence type="ECO:0000313" key="1">
    <source>
        <dbReference type="EMBL" id="THD71616.1"/>
    </source>
</evidence>
<comment type="caution">
    <text evidence="1">The sequence shown here is derived from an EMBL/GenBank/DDBJ whole genome shotgun (WGS) entry which is preliminary data.</text>
</comment>
<proteinExistence type="predicted"/>
<name>A0A4S3M5T0_9RHOB</name>
<dbReference type="Proteomes" id="UP000306113">
    <property type="component" value="Unassembled WGS sequence"/>
</dbReference>
<evidence type="ECO:0008006" key="3">
    <source>
        <dbReference type="Google" id="ProtNLM"/>
    </source>
</evidence>
<evidence type="ECO:0000313" key="2">
    <source>
        <dbReference type="Proteomes" id="UP000306113"/>
    </source>
</evidence>
<dbReference type="AlphaFoldDB" id="A0A4S3M5T0"/>
<dbReference type="RefSeq" id="WP_136340572.1">
    <property type="nucleotide sequence ID" value="NZ_SSMD01000011.1"/>
</dbReference>
<gene>
    <name evidence="1" type="ORF">E7681_17580</name>
</gene>
<protein>
    <recommendedName>
        <fullName evidence="3">Tautomerase family protein</fullName>
    </recommendedName>
</protein>
<accession>A0A4S3M5T0</accession>
<organism evidence="1 2">
    <name type="scientific">Thalassobius vesicularis</name>
    <dbReference type="NCBI Taxonomy" id="1294297"/>
    <lineage>
        <taxon>Bacteria</taxon>
        <taxon>Pseudomonadati</taxon>
        <taxon>Pseudomonadota</taxon>
        <taxon>Alphaproteobacteria</taxon>
        <taxon>Rhodobacterales</taxon>
        <taxon>Roseobacteraceae</taxon>
        <taxon>Thalassovita</taxon>
    </lineage>
</organism>
<dbReference type="OrthoDB" id="7774694at2"/>
<reference evidence="1 2" key="1">
    <citation type="submission" date="2019-04" db="EMBL/GenBank/DDBJ databases">
        <title>Draft genome sequence of Youngimonas vesicularis.</title>
        <authorList>
            <person name="Hameed A."/>
        </authorList>
    </citation>
    <scope>NUCLEOTIDE SEQUENCE [LARGE SCALE GENOMIC DNA]</scope>
    <source>
        <strain evidence="1 2">CC-AMW-E</strain>
    </source>
</reference>